<evidence type="ECO:0000256" key="2">
    <source>
        <dbReference type="ARBA" id="ARBA00023015"/>
    </source>
</evidence>
<dbReference type="Pfam" id="PF26576">
    <property type="entry name" value="IBH1_N"/>
    <property type="match status" value="1"/>
</dbReference>
<feature type="domain" description="IBH1-like N-terminal" evidence="5">
    <location>
        <begin position="12"/>
        <end position="79"/>
    </location>
</feature>
<organism evidence="6 7">
    <name type="scientific">Jatropha curcas</name>
    <name type="common">Barbados nut</name>
    <dbReference type="NCBI Taxonomy" id="180498"/>
    <lineage>
        <taxon>Eukaryota</taxon>
        <taxon>Viridiplantae</taxon>
        <taxon>Streptophyta</taxon>
        <taxon>Embryophyta</taxon>
        <taxon>Tracheophyta</taxon>
        <taxon>Spermatophyta</taxon>
        <taxon>Magnoliopsida</taxon>
        <taxon>eudicotyledons</taxon>
        <taxon>Gunneridae</taxon>
        <taxon>Pentapetalae</taxon>
        <taxon>rosids</taxon>
        <taxon>fabids</taxon>
        <taxon>Malpighiales</taxon>
        <taxon>Euphorbiaceae</taxon>
        <taxon>Crotonoideae</taxon>
        <taxon>Jatropheae</taxon>
        <taxon>Jatropha</taxon>
    </lineage>
</organism>
<evidence type="ECO:0000313" key="7">
    <source>
        <dbReference type="Proteomes" id="UP000027138"/>
    </source>
</evidence>
<dbReference type="AlphaFoldDB" id="A0A067LKN8"/>
<reference evidence="6 7" key="1">
    <citation type="journal article" date="2014" name="PLoS ONE">
        <title>Global Analysis of Gene Expression Profiles in Physic Nut (Jatropha curcas L.) Seedlings Exposed to Salt Stress.</title>
        <authorList>
            <person name="Zhang L."/>
            <person name="Zhang C."/>
            <person name="Wu P."/>
            <person name="Chen Y."/>
            <person name="Li M."/>
            <person name="Jiang H."/>
            <person name="Wu G."/>
        </authorList>
    </citation>
    <scope>NUCLEOTIDE SEQUENCE [LARGE SCALE GENOMIC DNA]</scope>
    <source>
        <strain evidence="7">cv. GZQX0401</strain>
        <tissue evidence="6">Young leaves</tissue>
    </source>
</reference>
<dbReference type="InterPro" id="IPR044549">
    <property type="entry name" value="bHLH_AtIBH1-like"/>
</dbReference>
<evidence type="ECO:0000256" key="3">
    <source>
        <dbReference type="ARBA" id="ARBA00023163"/>
    </source>
</evidence>
<dbReference type="PANTHER" id="PTHR33124">
    <property type="entry name" value="TRANSCRIPTION FACTOR IBH1-LIKE 1"/>
    <property type="match status" value="1"/>
</dbReference>
<keyword evidence="7" id="KW-1185">Reference proteome</keyword>
<evidence type="ECO:0000313" key="6">
    <source>
        <dbReference type="EMBL" id="KDP45245.1"/>
    </source>
</evidence>
<dbReference type="Proteomes" id="UP000027138">
    <property type="component" value="Unassembled WGS sequence"/>
</dbReference>
<dbReference type="CDD" id="cd11444">
    <property type="entry name" value="bHLH_AtIBH1_like"/>
    <property type="match status" value="1"/>
</dbReference>
<keyword evidence="3" id="KW-0804">Transcription</keyword>
<accession>A0A067LKN8</accession>
<proteinExistence type="predicted"/>
<dbReference type="STRING" id="180498.A0A067LKN8"/>
<dbReference type="GO" id="GO:0006355">
    <property type="term" value="P:regulation of DNA-templated transcription"/>
    <property type="evidence" value="ECO:0007669"/>
    <property type="project" value="InterPro"/>
</dbReference>
<name>A0A067LKN8_JATCU</name>
<dbReference type="PANTHER" id="PTHR33124:SF40">
    <property type="entry name" value="TRANSCRIPTION FACTOR IBH1"/>
    <property type="match status" value="1"/>
</dbReference>
<dbReference type="GO" id="GO:0005634">
    <property type="term" value="C:nucleus"/>
    <property type="evidence" value="ECO:0007669"/>
    <property type="project" value="UniProtKB-SubCell"/>
</dbReference>
<dbReference type="EMBL" id="KK914233">
    <property type="protein sequence ID" value="KDP45245.1"/>
    <property type="molecule type" value="Genomic_DNA"/>
</dbReference>
<evidence type="ECO:0000259" key="5">
    <source>
        <dbReference type="Pfam" id="PF26576"/>
    </source>
</evidence>
<protein>
    <recommendedName>
        <fullName evidence="5">IBH1-like N-terminal domain-containing protein</fullName>
    </recommendedName>
</protein>
<evidence type="ECO:0000256" key="1">
    <source>
        <dbReference type="ARBA" id="ARBA00004123"/>
    </source>
</evidence>
<dbReference type="OrthoDB" id="786845at2759"/>
<sequence length="162" mass="18838">MNPRQQLSLNPNSIKSRFTRVFLKSLCKINKQRSFVPYCPKEIYQRSNRVKIAADKSLAFAVGSRKAWSRALLFKIRNRRRQWRHRTNLLRRIKERKDKSCLSSDVNDAGFDLVRKLRKLVPGGEAMELSKLLEEAAHYVKCLKTQVQVMRSIADICSTTVS</sequence>
<keyword evidence="2" id="KW-0805">Transcription regulation</keyword>
<dbReference type="InterPro" id="IPR059002">
    <property type="entry name" value="IBH1_N"/>
</dbReference>
<comment type="subcellular location">
    <subcellularLocation>
        <location evidence="1">Nucleus</location>
    </subcellularLocation>
</comment>
<dbReference type="InterPro" id="IPR044660">
    <property type="entry name" value="IBH1-like"/>
</dbReference>
<keyword evidence="4" id="KW-0539">Nucleus</keyword>
<gene>
    <name evidence="6" type="ORF">JCGZ_15110</name>
</gene>
<evidence type="ECO:0000256" key="4">
    <source>
        <dbReference type="ARBA" id="ARBA00023242"/>
    </source>
</evidence>